<dbReference type="Proteomes" id="UP001165064">
    <property type="component" value="Unassembled WGS sequence"/>
</dbReference>
<evidence type="ECO:0000313" key="2">
    <source>
        <dbReference type="Proteomes" id="UP001165064"/>
    </source>
</evidence>
<accession>A0ACB5U9N1</accession>
<dbReference type="EMBL" id="BSXS01014145">
    <property type="protein sequence ID" value="GMF05004.1"/>
    <property type="molecule type" value="Genomic_DNA"/>
</dbReference>
<keyword evidence="2" id="KW-1185">Reference proteome</keyword>
<protein>
    <submittedName>
        <fullName evidence="1">Unnamed protein product</fullName>
    </submittedName>
</protein>
<evidence type="ECO:0000313" key="1">
    <source>
        <dbReference type="EMBL" id="GMF05004.1"/>
    </source>
</evidence>
<proteinExistence type="predicted"/>
<reference evidence="1" key="1">
    <citation type="submission" date="2023-04" db="EMBL/GenBank/DDBJ databases">
        <title>Ambrosiozyma monospora NBRC 10751.</title>
        <authorList>
            <person name="Ichikawa N."/>
            <person name="Sato H."/>
            <person name="Tonouchi N."/>
        </authorList>
    </citation>
    <scope>NUCLEOTIDE SEQUENCE</scope>
    <source>
        <strain evidence="1">NBRC 10751</strain>
    </source>
</reference>
<gene>
    <name evidence="1" type="ORF">Amon02_001217600</name>
</gene>
<name>A0ACB5U9N1_AMBMO</name>
<sequence length="165" mass="16469">MIPKTKKTFNHLSALSLILQLGLSYPLTATPSLQSDSSSETLPIEYSTVVRVVKRLSNEDKVAIGVPVGIVGSVMVVLIALLIAGLCSKDKKPRSEQPGSQLLCHCEIDDVDIGSVDSGGGGDGGGGGHHDGGGNTDSGGHHDGGGHADAGGNADGGAGGGGFGW</sequence>
<comment type="caution">
    <text evidence="1">The sequence shown here is derived from an EMBL/GenBank/DDBJ whole genome shotgun (WGS) entry which is preliminary data.</text>
</comment>
<organism evidence="1 2">
    <name type="scientific">Ambrosiozyma monospora</name>
    <name type="common">Yeast</name>
    <name type="synonym">Endomycopsis monosporus</name>
    <dbReference type="NCBI Taxonomy" id="43982"/>
    <lineage>
        <taxon>Eukaryota</taxon>
        <taxon>Fungi</taxon>
        <taxon>Dikarya</taxon>
        <taxon>Ascomycota</taxon>
        <taxon>Saccharomycotina</taxon>
        <taxon>Pichiomycetes</taxon>
        <taxon>Pichiales</taxon>
        <taxon>Pichiaceae</taxon>
        <taxon>Ambrosiozyma</taxon>
    </lineage>
</organism>